<dbReference type="FunFam" id="3.20.20.150:FF:000001">
    <property type="entry name" value="Probable endonuclease 4"/>
    <property type="match status" value="1"/>
</dbReference>
<proteinExistence type="inferred from homology"/>
<evidence type="ECO:0000256" key="8">
    <source>
        <dbReference type="ARBA" id="ARBA00023204"/>
    </source>
</evidence>
<dbReference type="PROSITE" id="PS51432">
    <property type="entry name" value="AP_NUCLEASE_F2_4"/>
    <property type="match status" value="1"/>
</dbReference>
<evidence type="ECO:0000256" key="3">
    <source>
        <dbReference type="ARBA" id="ARBA00021759"/>
    </source>
</evidence>
<name>A0AAN7HGR5_9PEZI</name>
<keyword evidence="6" id="KW-0378">Hydrolase</keyword>
<dbReference type="GO" id="GO:0006284">
    <property type="term" value="P:base-excision repair"/>
    <property type="evidence" value="ECO:0007669"/>
    <property type="project" value="TreeGrafter"/>
</dbReference>
<evidence type="ECO:0000256" key="6">
    <source>
        <dbReference type="ARBA" id="ARBA00022801"/>
    </source>
</evidence>
<feature type="compositionally biased region" description="Basic residues" evidence="9">
    <location>
        <begin position="459"/>
        <end position="470"/>
    </location>
</feature>
<dbReference type="GO" id="GO:0005634">
    <property type="term" value="C:nucleus"/>
    <property type="evidence" value="ECO:0007669"/>
    <property type="project" value="TreeGrafter"/>
</dbReference>
<comment type="similarity">
    <text evidence="2">Belongs to the AP endonuclease 2 family.</text>
</comment>
<feature type="compositionally biased region" description="Acidic residues" evidence="9">
    <location>
        <begin position="74"/>
        <end position="87"/>
    </location>
</feature>
<comment type="cofactor">
    <cofactor evidence="1">
        <name>Zn(2+)</name>
        <dbReference type="ChEBI" id="CHEBI:29105"/>
    </cofactor>
</comment>
<feature type="compositionally biased region" description="Polar residues" evidence="9">
    <location>
        <begin position="7"/>
        <end position="18"/>
    </location>
</feature>
<dbReference type="GO" id="GO:0008081">
    <property type="term" value="F:phosphoric diester hydrolase activity"/>
    <property type="evidence" value="ECO:0007669"/>
    <property type="project" value="TreeGrafter"/>
</dbReference>
<dbReference type="PROSITE" id="PS00731">
    <property type="entry name" value="AP_NUCLEASE_F2_3"/>
    <property type="match status" value="1"/>
</dbReference>
<feature type="region of interest" description="Disordered" evidence="9">
    <location>
        <begin position="428"/>
        <end position="483"/>
    </location>
</feature>
<protein>
    <recommendedName>
        <fullName evidence="3">Apurinic-apyrimidinic endonuclease 1</fullName>
    </recommendedName>
</protein>
<dbReference type="CDD" id="cd00019">
    <property type="entry name" value="AP2Ec"/>
    <property type="match status" value="1"/>
</dbReference>
<keyword evidence="5" id="KW-0227">DNA damage</keyword>
<evidence type="ECO:0000256" key="7">
    <source>
        <dbReference type="ARBA" id="ARBA00022833"/>
    </source>
</evidence>
<feature type="compositionally biased region" description="Basic residues" evidence="9">
    <location>
        <begin position="56"/>
        <end position="67"/>
    </location>
</feature>
<dbReference type="AlphaFoldDB" id="A0AAN7HGR5"/>
<evidence type="ECO:0000256" key="2">
    <source>
        <dbReference type="ARBA" id="ARBA00005340"/>
    </source>
</evidence>
<dbReference type="GO" id="GO:0016853">
    <property type="term" value="F:isomerase activity"/>
    <property type="evidence" value="ECO:0007669"/>
    <property type="project" value="UniProtKB-KW"/>
</dbReference>
<evidence type="ECO:0000313" key="12">
    <source>
        <dbReference type="Proteomes" id="UP001303760"/>
    </source>
</evidence>
<evidence type="ECO:0000256" key="4">
    <source>
        <dbReference type="ARBA" id="ARBA00022723"/>
    </source>
</evidence>
<feature type="region of interest" description="Disordered" evidence="9">
    <location>
        <begin position="41"/>
        <end position="113"/>
    </location>
</feature>
<keyword evidence="12" id="KW-1185">Reference proteome</keyword>
<evidence type="ECO:0000259" key="10">
    <source>
        <dbReference type="Pfam" id="PF01261"/>
    </source>
</evidence>
<dbReference type="Proteomes" id="UP001303760">
    <property type="component" value="Unassembled WGS sequence"/>
</dbReference>
<dbReference type="NCBIfam" id="NF002199">
    <property type="entry name" value="PRK01060.1-4"/>
    <property type="match status" value="1"/>
</dbReference>
<dbReference type="InterPro" id="IPR001719">
    <property type="entry name" value="AP_endonuc_2"/>
</dbReference>
<dbReference type="InterPro" id="IPR013022">
    <property type="entry name" value="Xyl_isomerase-like_TIM-brl"/>
</dbReference>
<feature type="compositionally biased region" description="Acidic residues" evidence="9">
    <location>
        <begin position="474"/>
        <end position="483"/>
    </location>
</feature>
<dbReference type="NCBIfam" id="TIGR00587">
    <property type="entry name" value="nfo"/>
    <property type="match status" value="1"/>
</dbReference>
<keyword evidence="7" id="KW-0862">Zinc</keyword>
<dbReference type="GO" id="GO:0005739">
    <property type="term" value="C:mitochondrion"/>
    <property type="evidence" value="ECO:0007669"/>
    <property type="project" value="TreeGrafter"/>
</dbReference>
<keyword evidence="4" id="KW-0479">Metal-binding</keyword>
<evidence type="ECO:0000256" key="1">
    <source>
        <dbReference type="ARBA" id="ARBA00001947"/>
    </source>
</evidence>
<keyword evidence="8" id="KW-0234">DNA repair</keyword>
<dbReference type="InterPro" id="IPR036237">
    <property type="entry name" value="Xyl_isomerase-like_sf"/>
</dbReference>
<reference evidence="11" key="1">
    <citation type="journal article" date="2023" name="Mol. Phylogenet. Evol.">
        <title>Genome-scale phylogeny and comparative genomics of the fungal order Sordariales.</title>
        <authorList>
            <person name="Hensen N."/>
            <person name="Bonometti L."/>
            <person name="Westerberg I."/>
            <person name="Brannstrom I.O."/>
            <person name="Guillou S."/>
            <person name="Cros-Aarteil S."/>
            <person name="Calhoun S."/>
            <person name="Haridas S."/>
            <person name="Kuo A."/>
            <person name="Mondo S."/>
            <person name="Pangilinan J."/>
            <person name="Riley R."/>
            <person name="LaButti K."/>
            <person name="Andreopoulos B."/>
            <person name="Lipzen A."/>
            <person name="Chen C."/>
            <person name="Yan M."/>
            <person name="Daum C."/>
            <person name="Ng V."/>
            <person name="Clum A."/>
            <person name="Steindorff A."/>
            <person name="Ohm R.A."/>
            <person name="Martin F."/>
            <person name="Silar P."/>
            <person name="Natvig D.O."/>
            <person name="Lalanne C."/>
            <person name="Gautier V."/>
            <person name="Ament-Velasquez S.L."/>
            <person name="Kruys A."/>
            <person name="Hutchinson M.I."/>
            <person name="Powell A.J."/>
            <person name="Barry K."/>
            <person name="Miller A.N."/>
            <person name="Grigoriev I.V."/>
            <person name="Debuchy R."/>
            <person name="Gladieux P."/>
            <person name="Hiltunen Thoren M."/>
            <person name="Johannesson H."/>
        </authorList>
    </citation>
    <scope>NUCLEOTIDE SEQUENCE</scope>
    <source>
        <strain evidence="11">CBS 532.94</strain>
    </source>
</reference>
<feature type="compositionally biased region" description="Basic and acidic residues" evidence="9">
    <location>
        <begin position="428"/>
        <end position="458"/>
    </location>
</feature>
<organism evidence="11 12">
    <name type="scientific">Achaetomium macrosporum</name>
    <dbReference type="NCBI Taxonomy" id="79813"/>
    <lineage>
        <taxon>Eukaryota</taxon>
        <taxon>Fungi</taxon>
        <taxon>Dikarya</taxon>
        <taxon>Ascomycota</taxon>
        <taxon>Pezizomycotina</taxon>
        <taxon>Sordariomycetes</taxon>
        <taxon>Sordariomycetidae</taxon>
        <taxon>Sordariales</taxon>
        <taxon>Chaetomiaceae</taxon>
        <taxon>Achaetomium</taxon>
    </lineage>
</organism>
<feature type="region of interest" description="Disordered" evidence="9">
    <location>
        <begin position="1"/>
        <end position="27"/>
    </location>
</feature>
<sequence>MVRQSSRKSAQAKTTVAESRTRVENNEVKEVKEVLATSIKVNGIETEVGPESKVAVTKKSRVPKRKAAPAELDGNGEEAAEDKDEAGDQLQGAKKPAAKKRKTTSKKEAENSMPLAARTAVASLKRAMYIGAHVSGAGGVQNAIQNATHIGANAFALFLKSQRKWASPPLADEAKVQFHAMLKQHDYDSRKHILPHGSYLVNLAQADDAKATQAFDSFLDDMQRCEALGITLYNFHPGSTGGATMDSACARIAAQLNKAHKATSSVVTVLENMCGSGNVVGSRFEELRDIIALVDDKSRVGVCLDTCHAFAAGYDLRTPEAFAKTMAEFDSVIGMKYLRAFHINDSKAPFGSHRDLHANIGTGFLGLRAFHNIMNYAPLQGLPMVLETPIDEKGPDGKTVENKQIWADEIKLLESLIGMDVESAEFKEKEQELQAKGEAERQKIQDQVDKKADKDAKKAAKAKGKGKRKKKEEESCDSCDESD</sequence>
<evidence type="ECO:0000313" key="11">
    <source>
        <dbReference type="EMBL" id="KAK4239824.1"/>
    </source>
</evidence>
<dbReference type="GO" id="GO:0008270">
    <property type="term" value="F:zinc ion binding"/>
    <property type="evidence" value="ECO:0007669"/>
    <property type="project" value="InterPro"/>
</dbReference>
<dbReference type="Pfam" id="PF01261">
    <property type="entry name" value="AP_endonuc_2"/>
    <property type="match status" value="1"/>
</dbReference>
<dbReference type="PANTHER" id="PTHR21445:SF0">
    <property type="entry name" value="APURINIC-APYRIMIDINIC ENDONUCLEASE"/>
    <property type="match status" value="1"/>
</dbReference>
<dbReference type="PROSITE" id="PS00730">
    <property type="entry name" value="AP_NUCLEASE_F2_2"/>
    <property type="match status" value="1"/>
</dbReference>
<dbReference type="GO" id="GO:0003677">
    <property type="term" value="F:DNA binding"/>
    <property type="evidence" value="ECO:0007669"/>
    <property type="project" value="InterPro"/>
</dbReference>
<dbReference type="Gene3D" id="3.20.20.150">
    <property type="entry name" value="Divalent-metal-dependent TIM barrel enzymes"/>
    <property type="match status" value="1"/>
</dbReference>
<reference evidence="11" key="2">
    <citation type="submission" date="2023-05" db="EMBL/GenBank/DDBJ databases">
        <authorList>
            <consortium name="Lawrence Berkeley National Laboratory"/>
            <person name="Steindorff A."/>
            <person name="Hensen N."/>
            <person name="Bonometti L."/>
            <person name="Westerberg I."/>
            <person name="Brannstrom I.O."/>
            <person name="Guillou S."/>
            <person name="Cros-Aarteil S."/>
            <person name="Calhoun S."/>
            <person name="Haridas S."/>
            <person name="Kuo A."/>
            <person name="Mondo S."/>
            <person name="Pangilinan J."/>
            <person name="Riley R."/>
            <person name="Labutti K."/>
            <person name="Andreopoulos B."/>
            <person name="Lipzen A."/>
            <person name="Chen C."/>
            <person name="Yanf M."/>
            <person name="Daum C."/>
            <person name="Ng V."/>
            <person name="Clum A."/>
            <person name="Ohm R."/>
            <person name="Martin F."/>
            <person name="Silar P."/>
            <person name="Natvig D."/>
            <person name="Lalanne C."/>
            <person name="Gautier V."/>
            <person name="Ament-Velasquez S.L."/>
            <person name="Kruys A."/>
            <person name="Hutchinson M.I."/>
            <person name="Powell A.J."/>
            <person name="Barry K."/>
            <person name="Miller A.N."/>
            <person name="Grigoriev I.V."/>
            <person name="Debuchy R."/>
            <person name="Gladieux P."/>
            <person name="Thoren M.H."/>
            <person name="Johannesson H."/>
        </authorList>
    </citation>
    <scope>NUCLEOTIDE SEQUENCE</scope>
    <source>
        <strain evidence="11">CBS 532.94</strain>
    </source>
</reference>
<comment type="caution">
    <text evidence="11">The sequence shown here is derived from an EMBL/GenBank/DDBJ whole genome shotgun (WGS) entry which is preliminary data.</text>
</comment>
<evidence type="ECO:0000256" key="9">
    <source>
        <dbReference type="SAM" id="MobiDB-lite"/>
    </source>
</evidence>
<dbReference type="SUPFAM" id="SSF51658">
    <property type="entry name" value="Xylose isomerase-like"/>
    <property type="match status" value="1"/>
</dbReference>
<dbReference type="PANTHER" id="PTHR21445">
    <property type="entry name" value="ENDONUCLEASE IV ENDODEOXYRIBONUCLEASE IV"/>
    <property type="match status" value="1"/>
</dbReference>
<dbReference type="InterPro" id="IPR018246">
    <property type="entry name" value="AP_endonuc_F2_Zn_BS"/>
</dbReference>
<accession>A0AAN7HGR5</accession>
<dbReference type="SMART" id="SM00518">
    <property type="entry name" value="AP2Ec"/>
    <property type="match status" value="1"/>
</dbReference>
<feature type="domain" description="Xylose isomerase-like TIM barrel" evidence="10">
    <location>
        <begin position="145"/>
        <end position="415"/>
    </location>
</feature>
<evidence type="ECO:0000256" key="5">
    <source>
        <dbReference type="ARBA" id="ARBA00022763"/>
    </source>
</evidence>
<dbReference type="GO" id="GO:0003906">
    <property type="term" value="F:DNA-(apurinic or apyrimidinic site) endonuclease activity"/>
    <property type="evidence" value="ECO:0007669"/>
    <property type="project" value="TreeGrafter"/>
</dbReference>
<gene>
    <name evidence="11" type="ORF">C8A03DRAFT_13805</name>
</gene>
<dbReference type="HAMAP" id="MF_00152">
    <property type="entry name" value="Nfo"/>
    <property type="match status" value="1"/>
</dbReference>
<dbReference type="EMBL" id="MU860054">
    <property type="protein sequence ID" value="KAK4239824.1"/>
    <property type="molecule type" value="Genomic_DNA"/>
</dbReference>
<keyword evidence="11" id="KW-0413">Isomerase</keyword>